<accession>A0A4P6JIC5</accession>
<dbReference type="EMBL" id="CP035758">
    <property type="protein sequence ID" value="QBD74814.1"/>
    <property type="molecule type" value="Genomic_DNA"/>
</dbReference>
<protein>
    <submittedName>
        <fullName evidence="3">Redoxin domain-containing protein</fullName>
    </submittedName>
</protein>
<dbReference type="InterPro" id="IPR000866">
    <property type="entry name" value="AhpC/TSA"/>
</dbReference>
<organism evidence="3 4">
    <name type="scientific">Ktedonosporobacter rubrisoli</name>
    <dbReference type="NCBI Taxonomy" id="2509675"/>
    <lineage>
        <taxon>Bacteria</taxon>
        <taxon>Bacillati</taxon>
        <taxon>Chloroflexota</taxon>
        <taxon>Ktedonobacteria</taxon>
        <taxon>Ktedonobacterales</taxon>
        <taxon>Ktedonosporobacteraceae</taxon>
        <taxon>Ktedonosporobacter</taxon>
    </lineage>
</organism>
<dbReference type="PROSITE" id="PS51352">
    <property type="entry name" value="THIOREDOXIN_2"/>
    <property type="match status" value="1"/>
</dbReference>
<dbReference type="Proteomes" id="UP000290365">
    <property type="component" value="Chromosome"/>
</dbReference>
<keyword evidence="1" id="KW-0812">Transmembrane</keyword>
<dbReference type="SUPFAM" id="SSF52833">
    <property type="entry name" value="Thioredoxin-like"/>
    <property type="match status" value="1"/>
</dbReference>
<dbReference type="Gene3D" id="3.40.30.10">
    <property type="entry name" value="Glutaredoxin"/>
    <property type="match status" value="1"/>
</dbReference>
<dbReference type="GO" id="GO:0016491">
    <property type="term" value="F:oxidoreductase activity"/>
    <property type="evidence" value="ECO:0007669"/>
    <property type="project" value="InterPro"/>
</dbReference>
<dbReference type="InterPro" id="IPR050553">
    <property type="entry name" value="Thioredoxin_ResA/DsbE_sf"/>
</dbReference>
<feature type="transmembrane region" description="Helical" evidence="1">
    <location>
        <begin position="6"/>
        <end position="29"/>
    </location>
</feature>
<reference evidence="3 4" key="1">
    <citation type="submission" date="2019-01" db="EMBL/GenBank/DDBJ databases">
        <title>Ktedonosporobacter rubrisoli SCAWS-G2.</title>
        <authorList>
            <person name="Huang Y."/>
            <person name="Yan B."/>
        </authorList>
    </citation>
    <scope>NUCLEOTIDE SEQUENCE [LARGE SCALE GENOMIC DNA]</scope>
    <source>
        <strain evidence="3 4">SCAWS-G2</strain>
    </source>
</reference>
<sequence length="193" mass="21367">MQLQAILLVSSVLLWIFLFLNLLLTLALVRRYNRISTPRLETSEQGLRAGTKGPDFKAFTLDGASVSLADYSGTGRANLFIFSAPGCQPCHDLLATLKPLQPQIKQSETDLIIVSDGRVEQTRAWAQEMEIPFTIISAPRLSNPFFQDYKVHMTPSYCLLNSQSVVESAGLSDGYNPRWTALISSWSKLSSPA</sequence>
<dbReference type="RefSeq" id="WP_129885413.1">
    <property type="nucleotide sequence ID" value="NZ_CP035758.1"/>
</dbReference>
<keyword evidence="1" id="KW-1133">Transmembrane helix</keyword>
<dbReference type="Pfam" id="PF00578">
    <property type="entry name" value="AhpC-TSA"/>
    <property type="match status" value="1"/>
</dbReference>
<evidence type="ECO:0000256" key="1">
    <source>
        <dbReference type="SAM" id="Phobius"/>
    </source>
</evidence>
<dbReference type="OrthoDB" id="199330at2"/>
<dbReference type="InterPro" id="IPR013766">
    <property type="entry name" value="Thioredoxin_domain"/>
</dbReference>
<name>A0A4P6JIC5_KTERU</name>
<evidence type="ECO:0000259" key="2">
    <source>
        <dbReference type="PROSITE" id="PS51352"/>
    </source>
</evidence>
<keyword evidence="1" id="KW-0472">Membrane</keyword>
<dbReference type="AlphaFoldDB" id="A0A4P6JIC5"/>
<dbReference type="PANTHER" id="PTHR42852:SF17">
    <property type="entry name" value="THIOREDOXIN-LIKE PROTEIN HI_1115"/>
    <property type="match status" value="1"/>
</dbReference>
<feature type="domain" description="Thioredoxin" evidence="2">
    <location>
        <begin position="47"/>
        <end position="191"/>
    </location>
</feature>
<dbReference type="InterPro" id="IPR036249">
    <property type="entry name" value="Thioredoxin-like_sf"/>
</dbReference>
<dbReference type="PANTHER" id="PTHR42852">
    <property type="entry name" value="THIOL:DISULFIDE INTERCHANGE PROTEIN DSBE"/>
    <property type="match status" value="1"/>
</dbReference>
<keyword evidence="4" id="KW-1185">Reference proteome</keyword>
<dbReference type="KEGG" id="kbs:EPA93_01910"/>
<proteinExistence type="predicted"/>
<evidence type="ECO:0000313" key="4">
    <source>
        <dbReference type="Proteomes" id="UP000290365"/>
    </source>
</evidence>
<evidence type="ECO:0000313" key="3">
    <source>
        <dbReference type="EMBL" id="QBD74814.1"/>
    </source>
</evidence>
<dbReference type="GO" id="GO:0016209">
    <property type="term" value="F:antioxidant activity"/>
    <property type="evidence" value="ECO:0007669"/>
    <property type="project" value="InterPro"/>
</dbReference>
<gene>
    <name evidence="3" type="ORF">EPA93_01910</name>
</gene>